<evidence type="ECO:0000313" key="1">
    <source>
        <dbReference type="EMBL" id="JAD62060.1"/>
    </source>
</evidence>
<reference evidence="1" key="2">
    <citation type="journal article" date="2015" name="Data Brief">
        <title>Shoot transcriptome of the giant reed, Arundo donax.</title>
        <authorList>
            <person name="Barrero R.A."/>
            <person name="Guerrero F.D."/>
            <person name="Moolhuijzen P."/>
            <person name="Goolsby J.A."/>
            <person name="Tidwell J."/>
            <person name="Bellgard S.E."/>
            <person name="Bellgard M.I."/>
        </authorList>
    </citation>
    <scope>NUCLEOTIDE SEQUENCE</scope>
    <source>
        <tissue evidence="1">Shoot tissue taken approximately 20 cm above the soil surface</tissue>
    </source>
</reference>
<dbReference type="EMBL" id="GBRH01235835">
    <property type="protein sequence ID" value="JAD62060.1"/>
    <property type="molecule type" value="Transcribed_RNA"/>
</dbReference>
<name>A0A0A9BLG8_ARUDO</name>
<protein>
    <submittedName>
        <fullName evidence="1">Uncharacterized protein</fullName>
    </submittedName>
</protein>
<proteinExistence type="predicted"/>
<accession>A0A0A9BLG8</accession>
<sequence>MIQPRLSFFVLQNFEFLLGFQ</sequence>
<reference evidence="1" key="1">
    <citation type="submission" date="2014-09" db="EMBL/GenBank/DDBJ databases">
        <authorList>
            <person name="Magalhaes I.L.F."/>
            <person name="Oliveira U."/>
            <person name="Santos F.R."/>
            <person name="Vidigal T.H.D.A."/>
            <person name="Brescovit A.D."/>
            <person name="Santos A.J."/>
        </authorList>
    </citation>
    <scope>NUCLEOTIDE SEQUENCE</scope>
    <source>
        <tissue evidence="1">Shoot tissue taken approximately 20 cm above the soil surface</tissue>
    </source>
</reference>
<organism evidence="1">
    <name type="scientific">Arundo donax</name>
    <name type="common">Giant reed</name>
    <name type="synonym">Donax arundinaceus</name>
    <dbReference type="NCBI Taxonomy" id="35708"/>
    <lineage>
        <taxon>Eukaryota</taxon>
        <taxon>Viridiplantae</taxon>
        <taxon>Streptophyta</taxon>
        <taxon>Embryophyta</taxon>
        <taxon>Tracheophyta</taxon>
        <taxon>Spermatophyta</taxon>
        <taxon>Magnoliopsida</taxon>
        <taxon>Liliopsida</taxon>
        <taxon>Poales</taxon>
        <taxon>Poaceae</taxon>
        <taxon>PACMAD clade</taxon>
        <taxon>Arundinoideae</taxon>
        <taxon>Arundineae</taxon>
        <taxon>Arundo</taxon>
    </lineage>
</organism>
<dbReference type="AlphaFoldDB" id="A0A0A9BLG8"/>